<reference evidence="2 4" key="1">
    <citation type="journal article" date="2014" name="BMC Genomics">
        <title>Genome sequence of Anopheles sinensis provides insight into genetics basis of mosquito competence for malaria parasites.</title>
        <authorList>
            <person name="Zhou D."/>
            <person name="Zhang D."/>
            <person name="Ding G."/>
            <person name="Shi L."/>
            <person name="Hou Q."/>
            <person name="Ye Y."/>
            <person name="Xu Y."/>
            <person name="Zhou H."/>
            <person name="Xiong C."/>
            <person name="Li S."/>
            <person name="Yu J."/>
            <person name="Hong S."/>
            <person name="Yu X."/>
            <person name="Zou P."/>
            <person name="Chen C."/>
            <person name="Chang X."/>
            <person name="Wang W."/>
            <person name="Lv Y."/>
            <person name="Sun Y."/>
            <person name="Ma L."/>
            <person name="Shen B."/>
            <person name="Zhu C."/>
        </authorList>
    </citation>
    <scope>NUCLEOTIDE SEQUENCE [LARGE SCALE GENOMIC DNA]</scope>
</reference>
<feature type="region of interest" description="Disordered" evidence="1">
    <location>
        <begin position="84"/>
        <end position="130"/>
    </location>
</feature>
<dbReference type="EnsemblMetazoa" id="ASIC003911-RA">
    <property type="protein sequence ID" value="ASIC003911-PA"/>
    <property type="gene ID" value="ASIC003911"/>
</dbReference>
<feature type="compositionally biased region" description="Acidic residues" evidence="1">
    <location>
        <begin position="106"/>
        <end position="115"/>
    </location>
</feature>
<evidence type="ECO:0000313" key="2">
    <source>
        <dbReference type="EMBL" id="KFB36754.1"/>
    </source>
</evidence>
<organism evidence="3 4">
    <name type="scientific">Anopheles sinensis</name>
    <name type="common">Mosquito</name>
    <dbReference type="NCBI Taxonomy" id="74873"/>
    <lineage>
        <taxon>Eukaryota</taxon>
        <taxon>Metazoa</taxon>
        <taxon>Ecdysozoa</taxon>
        <taxon>Arthropoda</taxon>
        <taxon>Hexapoda</taxon>
        <taxon>Insecta</taxon>
        <taxon>Pterygota</taxon>
        <taxon>Neoptera</taxon>
        <taxon>Endopterygota</taxon>
        <taxon>Diptera</taxon>
        <taxon>Nematocera</taxon>
        <taxon>Culicoidea</taxon>
        <taxon>Culicidae</taxon>
        <taxon>Anophelinae</taxon>
        <taxon>Anopheles</taxon>
    </lineage>
</organism>
<sequence length="130" mass="14229">MSNFMDLAAPTVAMAGKEIQETYFTVVNGVCTTPVVSRTRVRNTPSRVTFTTPGRRVLTGGAWAEEAAVAVVALVERRDIEVETVYEPSGLSGGRRQQQQQLPQKEEDEEEEEEEEKKKVTTRGGEGGGV</sequence>
<proteinExistence type="predicted"/>
<reference evidence="3" key="2">
    <citation type="submission" date="2020-05" db="UniProtKB">
        <authorList>
            <consortium name="EnsemblMetazoa"/>
        </authorList>
    </citation>
    <scope>IDENTIFICATION</scope>
</reference>
<evidence type="ECO:0000313" key="3">
    <source>
        <dbReference type="EnsemblMetazoa" id="ASIC003911-PA"/>
    </source>
</evidence>
<accession>A0A084VFL0</accession>
<dbReference type="VEuPathDB" id="VectorBase:ASIC003911"/>
<dbReference type="VEuPathDB" id="VectorBase:ASIS020190"/>
<keyword evidence="4" id="KW-1185">Reference proteome</keyword>
<evidence type="ECO:0000256" key="1">
    <source>
        <dbReference type="SAM" id="MobiDB-lite"/>
    </source>
</evidence>
<dbReference type="EMBL" id="KE524793">
    <property type="protein sequence ID" value="KFB36754.1"/>
    <property type="molecule type" value="Genomic_DNA"/>
</dbReference>
<dbReference type="EMBL" id="ATLV01012443">
    <property type="status" value="NOT_ANNOTATED_CDS"/>
    <property type="molecule type" value="Genomic_DNA"/>
</dbReference>
<protein>
    <submittedName>
        <fullName evidence="2 3">Uncharacterized protein</fullName>
    </submittedName>
</protein>
<dbReference type="Proteomes" id="UP000030765">
    <property type="component" value="Unassembled WGS sequence"/>
</dbReference>
<dbReference type="AlphaFoldDB" id="A0A084VFL0"/>
<evidence type="ECO:0000313" key="4">
    <source>
        <dbReference type="Proteomes" id="UP000030765"/>
    </source>
</evidence>
<gene>
    <name evidence="2" type="ORF">ZHAS_00003911</name>
</gene>
<name>A0A084VFL0_ANOSI</name>